<evidence type="ECO:0008006" key="3">
    <source>
        <dbReference type="Google" id="ProtNLM"/>
    </source>
</evidence>
<dbReference type="RefSeq" id="WP_107584763.1">
    <property type="nucleotide sequence ID" value="NZ_PZJJ01000011.1"/>
</dbReference>
<protein>
    <recommendedName>
        <fullName evidence="3">YheE family protein</fullName>
    </recommendedName>
</protein>
<reference evidence="1 2" key="1">
    <citation type="submission" date="2018-03" db="EMBL/GenBank/DDBJ databases">
        <title>Alkalicoccus saliphilus sp. nov., isolated from a mineral pool.</title>
        <authorList>
            <person name="Zhao B."/>
        </authorList>
    </citation>
    <scope>NUCLEOTIDE SEQUENCE [LARGE SCALE GENOMIC DNA]</scope>
    <source>
        <strain evidence="1 2">6AG</strain>
    </source>
</reference>
<keyword evidence="2" id="KW-1185">Reference proteome</keyword>
<evidence type="ECO:0000313" key="2">
    <source>
        <dbReference type="Proteomes" id="UP000240509"/>
    </source>
</evidence>
<dbReference type="EMBL" id="PZJJ01000011">
    <property type="protein sequence ID" value="PTL38962.1"/>
    <property type="molecule type" value="Genomic_DNA"/>
</dbReference>
<gene>
    <name evidence="1" type="ORF">C6Y45_08245</name>
</gene>
<dbReference type="Proteomes" id="UP000240509">
    <property type="component" value="Unassembled WGS sequence"/>
</dbReference>
<sequence length="68" mass="8410">MIQHFQWKERPPFGWTFTFYYKQARHKGTYQKDGKIHWQLPETIPPDDKSFLETAVHDLMLYHVYEDH</sequence>
<organism evidence="1 2">
    <name type="scientific">Alkalicoccus saliphilus</name>
    <dbReference type="NCBI Taxonomy" id="200989"/>
    <lineage>
        <taxon>Bacteria</taxon>
        <taxon>Bacillati</taxon>
        <taxon>Bacillota</taxon>
        <taxon>Bacilli</taxon>
        <taxon>Bacillales</taxon>
        <taxon>Bacillaceae</taxon>
        <taxon>Alkalicoccus</taxon>
    </lineage>
</organism>
<evidence type="ECO:0000313" key="1">
    <source>
        <dbReference type="EMBL" id="PTL38962.1"/>
    </source>
</evidence>
<dbReference type="Pfam" id="PF17277">
    <property type="entry name" value="DUF5342"/>
    <property type="match status" value="1"/>
</dbReference>
<dbReference type="InterPro" id="IPR017263">
    <property type="entry name" value="UCP037692"/>
</dbReference>
<name>A0A2T4U6E1_9BACI</name>
<comment type="caution">
    <text evidence="1">The sequence shown here is derived from an EMBL/GenBank/DDBJ whole genome shotgun (WGS) entry which is preliminary data.</text>
</comment>
<dbReference type="AlphaFoldDB" id="A0A2T4U6E1"/>
<accession>A0A2T4U6E1</accession>
<dbReference type="OrthoDB" id="2736244at2"/>
<proteinExistence type="predicted"/>